<evidence type="ECO:0000259" key="1">
    <source>
        <dbReference type="Pfam" id="PF00248"/>
    </source>
</evidence>
<dbReference type="Pfam" id="PF00248">
    <property type="entry name" value="Aldo_ket_red"/>
    <property type="match status" value="1"/>
</dbReference>
<organism evidence="2 3">
    <name type="scientific">Acidianus manzaensis</name>
    <dbReference type="NCBI Taxonomy" id="282676"/>
    <lineage>
        <taxon>Archaea</taxon>
        <taxon>Thermoproteota</taxon>
        <taxon>Thermoprotei</taxon>
        <taxon>Sulfolobales</taxon>
        <taxon>Sulfolobaceae</taxon>
        <taxon>Acidianus</taxon>
    </lineage>
</organism>
<dbReference type="InterPro" id="IPR036812">
    <property type="entry name" value="NAD(P)_OxRdtase_dom_sf"/>
</dbReference>
<dbReference type="PANTHER" id="PTHR43638">
    <property type="entry name" value="OXIDOREDUCTASE, ALDO/KETO REDUCTASE FAMILY PROTEIN"/>
    <property type="match status" value="1"/>
</dbReference>
<dbReference type="GO" id="GO:0016491">
    <property type="term" value="F:oxidoreductase activity"/>
    <property type="evidence" value="ECO:0007669"/>
    <property type="project" value="InterPro"/>
</dbReference>
<dbReference type="InterPro" id="IPR020471">
    <property type="entry name" value="AKR"/>
</dbReference>
<dbReference type="Proteomes" id="UP000193404">
    <property type="component" value="Chromosome"/>
</dbReference>
<dbReference type="PANTHER" id="PTHR43638:SF3">
    <property type="entry name" value="ALDEHYDE REDUCTASE"/>
    <property type="match status" value="1"/>
</dbReference>
<evidence type="ECO:0000313" key="2">
    <source>
        <dbReference type="EMBL" id="ARM75484.1"/>
    </source>
</evidence>
<dbReference type="Gene3D" id="3.20.20.100">
    <property type="entry name" value="NADP-dependent oxidoreductase domain"/>
    <property type="match status" value="1"/>
</dbReference>
<evidence type="ECO:0000313" key="3">
    <source>
        <dbReference type="Proteomes" id="UP000193404"/>
    </source>
</evidence>
<dbReference type="GeneID" id="41590290"/>
<proteinExistence type="predicted"/>
<keyword evidence="3" id="KW-1185">Reference proteome</keyword>
<accession>A0A1W6JZ55</accession>
<dbReference type="KEGG" id="aman:B6F84_05185"/>
<dbReference type="InterPro" id="IPR023210">
    <property type="entry name" value="NADP_OxRdtase_dom"/>
</dbReference>
<dbReference type="EMBL" id="CP020477">
    <property type="protein sequence ID" value="ARM75484.1"/>
    <property type="molecule type" value="Genomic_DNA"/>
</dbReference>
<reference evidence="2 3" key="1">
    <citation type="submission" date="2017-03" db="EMBL/GenBank/DDBJ databases">
        <title>Sulfur activation and transportation mechanism of thermophilic Archaea Acidianus manzaensis YN-25.</title>
        <authorList>
            <person name="Ma Y."/>
            <person name="Yang Y."/>
            <person name="Xia J."/>
        </authorList>
    </citation>
    <scope>NUCLEOTIDE SEQUENCE [LARGE SCALE GENOMIC DNA]</scope>
    <source>
        <strain evidence="2 3">YN-25</strain>
    </source>
</reference>
<dbReference type="SUPFAM" id="SSF51430">
    <property type="entry name" value="NAD(P)-linked oxidoreductase"/>
    <property type="match status" value="1"/>
</dbReference>
<protein>
    <submittedName>
        <fullName evidence="2">Aldo/keto reductase</fullName>
    </submittedName>
</protein>
<feature type="domain" description="NADP-dependent oxidoreductase" evidence="1">
    <location>
        <begin position="15"/>
        <end position="269"/>
    </location>
</feature>
<dbReference type="RefSeq" id="WP_148691254.1">
    <property type="nucleotide sequence ID" value="NZ_CP020477.1"/>
</dbReference>
<dbReference type="PRINTS" id="PR00069">
    <property type="entry name" value="ALDKETRDTASE"/>
</dbReference>
<dbReference type="OrthoDB" id="275427at2157"/>
<sequence length="292" mass="33994">MIDLKKFKYFTISALAFGTWRIGGGYWYSSHGKDNQWKEAIRTAIENGITTLDTAEMYGNGHAEELIGEVIKDFHRDELFIISKVWPNHASFDDTIKSAKESSRRLGTYIDLYLLHFPSRVPICDTIRAFEKLVDDGVIRYYGVSNFDYPKIQKIYECSRKYEISAVENHYSLISREDEKDVIPFIKKNNLLYLAYTPLENGIFNNNTFLDSIGKKYEKSAIQVALNWYISINNLIPIVKASSKEHVIEDAKSMGWRLSNEDWNAIDQHFKTKNYFIHKIESRVKSLRPWSS</sequence>
<name>A0A1W6JZ55_9CREN</name>
<dbReference type="STRING" id="282676.B6F84_05185"/>
<gene>
    <name evidence="2" type="ORF">B6F84_05185</name>
</gene>
<dbReference type="CDD" id="cd19072">
    <property type="entry name" value="AKR_AKR3F1-like"/>
    <property type="match status" value="1"/>
</dbReference>
<dbReference type="AlphaFoldDB" id="A0A1W6JZ55"/>